<dbReference type="Gene3D" id="3.40.50.300">
    <property type="entry name" value="P-loop containing nucleotide triphosphate hydrolases"/>
    <property type="match status" value="1"/>
</dbReference>
<feature type="region of interest" description="Lon-protease-like" evidence="11">
    <location>
        <begin position="353"/>
        <end position="461"/>
    </location>
</feature>
<feature type="binding site" evidence="11">
    <location>
        <begin position="97"/>
        <end position="104"/>
    </location>
    <ligand>
        <name>ATP</name>
        <dbReference type="ChEBI" id="CHEBI:30616"/>
    </ligand>
</feature>
<evidence type="ECO:0000256" key="13">
    <source>
        <dbReference type="RuleBase" id="RU003555"/>
    </source>
</evidence>
<keyword evidence="6 13" id="KW-0862">Zinc</keyword>
<dbReference type="Pfam" id="PF13481">
    <property type="entry name" value="AAA_25"/>
    <property type="match status" value="1"/>
</dbReference>
<evidence type="ECO:0000256" key="10">
    <source>
        <dbReference type="ARBA" id="ARBA00023204"/>
    </source>
</evidence>
<dbReference type="HAMAP" id="MF_01498">
    <property type="entry name" value="RadA_bact"/>
    <property type="match status" value="1"/>
</dbReference>
<comment type="similarity">
    <text evidence="11 13">Belongs to the RecA family. RadA subfamily.</text>
</comment>
<dbReference type="PANTHER" id="PTHR32472:SF10">
    <property type="entry name" value="DNA REPAIR PROTEIN RADA-LIKE PROTEIN"/>
    <property type="match status" value="1"/>
</dbReference>
<dbReference type="PANTHER" id="PTHR32472">
    <property type="entry name" value="DNA REPAIR PROTEIN RADA"/>
    <property type="match status" value="1"/>
</dbReference>
<keyword evidence="5" id="KW-0378">Hydrolase</keyword>
<dbReference type="SMART" id="SM00382">
    <property type="entry name" value="AAA"/>
    <property type="match status" value="1"/>
</dbReference>
<evidence type="ECO:0000256" key="2">
    <source>
        <dbReference type="ARBA" id="ARBA00022741"/>
    </source>
</evidence>
<evidence type="ECO:0000256" key="3">
    <source>
        <dbReference type="ARBA" id="ARBA00022763"/>
    </source>
</evidence>
<evidence type="ECO:0000256" key="5">
    <source>
        <dbReference type="ARBA" id="ARBA00022801"/>
    </source>
</evidence>
<keyword evidence="8 11" id="KW-0346">Stress response</keyword>
<evidence type="ECO:0000256" key="1">
    <source>
        <dbReference type="ARBA" id="ARBA00022723"/>
    </source>
</evidence>
<dbReference type="GO" id="GO:0000725">
    <property type="term" value="P:recombinational repair"/>
    <property type="evidence" value="ECO:0007669"/>
    <property type="project" value="UniProtKB-UniRule"/>
</dbReference>
<evidence type="ECO:0000259" key="14">
    <source>
        <dbReference type="PROSITE" id="PS50162"/>
    </source>
</evidence>
<dbReference type="Pfam" id="PF18073">
    <property type="entry name" value="Zn_ribbon_LapB"/>
    <property type="match status" value="1"/>
</dbReference>
<dbReference type="GO" id="GO:0003684">
    <property type="term" value="F:damaged DNA binding"/>
    <property type="evidence" value="ECO:0007669"/>
    <property type="project" value="InterPro"/>
</dbReference>
<organism evidence="15">
    <name type="scientific">Desulfobacca acetoxidans</name>
    <dbReference type="NCBI Taxonomy" id="60893"/>
    <lineage>
        <taxon>Bacteria</taxon>
        <taxon>Pseudomonadati</taxon>
        <taxon>Thermodesulfobacteriota</taxon>
        <taxon>Desulfobaccia</taxon>
        <taxon>Desulfobaccales</taxon>
        <taxon>Desulfobaccaceae</taxon>
        <taxon>Desulfobacca</taxon>
    </lineage>
</organism>
<dbReference type="AlphaFoldDB" id="A0A7C3ZCX5"/>
<name>A0A7C3ZCX5_9BACT</name>
<gene>
    <name evidence="11 15" type="primary">radA</name>
    <name evidence="15" type="ORF">ENW96_12575</name>
</gene>
<evidence type="ECO:0000256" key="7">
    <source>
        <dbReference type="ARBA" id="ARBA00022840"/>
    </source>
</evidence>
<dbReference type="GO" id="GO:0016787">
    <property type="term" value="F:hydrolase activity"/>
    <property type="evidence" value="ECO:0007669"/>
    <property type="project" value="UniProtKB-KW"/>
</dbReference>
<dbReference type="InterPro" id="IPR041166">
    <property type="entry name" value="Rubredoxin_2"/>
</dbReference>
<dbReference type="SUPFAM" id="SSF54211">
    <property type="entry name" value="Ribosomal protein S5 domain 2-like"/>
    <property type="match status" value="1"/>
</dbReference>
<dbReference type="PROSITE" id="PS50162">
    <property type="entry name" value="RECA_2"/>
    <property type="match status" value="1"/>
</dbReference>
<keyword evidence="2 11" id="KW-0547">Nucleotide-binding</keyword>
<protein>
    <recommendedName>
        <fullName evidence="11 12">DNA repair protein RadA</fullName>
    </recommendedName>
</protein>
<dbReference type="GO" id="GO:0008270">
    <property type="term" value="F:zinc ion binding"/>
    <property type="evidence" value="ECO:0007669"/>
    <property type="project" value="UniProtKB-KW"/>
</dbReference>
<evidence type="ECO:0000256" key="9">
    <source>
        <dbReference type="ARBA" id="ARBA00023125"/>
    </source>
</evidence>
<evidence type="ECO:0000256" key="8">
    <source>
        <dbReference type="ARBA" id="ARBA00023016"/>
    </source>
</evidence>
<dbReference type="InterPro" id="IPR020588">
    <property type="entry name" value="RecA_ATP-bd"/>
</dbReference>
<evidence type="ECO:0000256" key="4">
    <source>
        <dbReference type="ARBA" id="ARBA00022771"/>
    </source>
</evidence>
<keyword evidence="1 11" id="KW-0479">Metal-binding</keyword>
<accession>A0A7C3ZCX5</accession>
<evidence type="ECO:0000256" key="6">
    <source>
        <dbReference type="ARBA" id="ARBA00022833"/>
    </source>
</evidence>
<dbReference type="GO" id="GO:0005524">
    <property type="term" value="F:ATP binding"/>
    <property type="evidence" value="ECO:0007669"/>
    <property type="project" value="UniProtKB-UniRule"/>
</dbReference>
<dbReference type="InterPro" id="IPR004504">
    <property type="entry name" value="DNA_repair_RadA"/>
</dbReference>
<evidence type="ECO:0000313" key="15">
    <source>
        <dbReference type="EMBL" id="HGF35192.1"/>
    </source>
</evidence>
<keyword evidence="7 11" id="KW-0067">ATP-binding</keyword>
<feature type="domain" description="RecA family profile 1" evidence="14">
    <location>
        <begin position="68"/>
        <end position="217"/>
    </location>
</feature>
<keyword evidence="10 11" id="KW-0234">DNA repair</keyword>
<dbReference type="PRINTS" id="PR01874">
    <property type="entry name" value="DNAREPAIRADA"/>
</dbReference>
<dbReference type="NCBIfam" id="TIGR00416">
    <property type="entry name" value="sms"/>
    <property type="match status" value="1"/>
</dbReference>
<keyword evidence="3 11" id="KW-0227">DNA damage</keyword>
<evidence type="ECO:0000256" key="11">
    <source>
        <dbReference type="HAMAP-Rule" id="MF_01498"/>
    </source>
</evidence>
<evidence type="ECO:0000256" key="12">
    <source>
        <dbReference type="NCBIfam" id="TIGR00416"/>
    </source>
</evidence>
<dbReference type="CDD" id="cd01121">
    <property type="entry name" value="RadA_SMS_N"/>
    <property type="match status" value="1"/>
</dbReference>
<comment type="function">
    <text evidence="11">Plays a role in repairing double-strand DNA breaks, probably involving stabilizing or processing branched DNA or blocked replication forks.</text>
</comment>
<dbReference type="InterPro" id="IPR027417">
    <property type="entry name" value="P-loop_NTPase"/>
</dbReference>
<keyword evidence="4 13" id="KW-0863">Zinc-finger</keyword>
<proteinExistence type="inferred from homology"/>
<keyword evidence="9 11" id="KW-0238">DNA-binding</keyword>
<comment type="caution">
    <text evidence="15">The sequence shown here is derived from an EMBL/GenBank/DDBJ whole genome shotgun (WGS) entry which is preliminary data.</text>
</comment>
<sequence length="461" mass="48970">MRGSGVKTFFICQSCGHQTGKWLGRCPQCGAWNSLAEEVVGPRPGPGEVLLPPRRSLPQPLTRLTSLPEIRQPSGLSEFDRVLGGSLVAGSVVLLGGDPGIGKSTLILQVLDRLCRGNNPGLYLSGEESEAQLKLRANRLGLKSPSLLVATETCLENLLKLMEEVRPAVVAVDSIQTLYTATLPAAPGSLPQVRETAFRLAQQAKLTGTATFLIGHVTKEGTLAGPMVLEHLVDTVLYLEGDRSHAFRLLRTVKNRFGPTQELGVFEMQEAGLAEVPNPSALFMAERSAEVPGSVVVPSLEGSRPILVEVQALVSPSSLALPRRQTSGVDSGRVSLLVAVMEKRVGLGFSGQDVFVNVAGGVRLSEPAADLGVALALASSYLEKPMPLDTLVFGEVGLTGEVRAVSQPEVRLKEGHKLGFKQALLARRQTERLADLPGMKLLGVETLAEAIRQVLGAGSRG</sequence>
<comment type="function">
    <text evidence="13">DNA-dependent ATPase involved in processing of recombination intermediates, plays a role in repairing DNA breaks. Stimulates the branch migration of RecA-mediated strand transfer reactions, allowing the 3' invading strand to extend heteroduplex DNA faster. Binds ssDNA in the presence of ADP but not other nucleotides, has ATPase activity that is stimulated by ssDNA and various branched DNA structures, but inhibited by SSB. Does not have RecA's homology-searching function.</text>
</comment>
<dbReference type="InterPro" id="IPR014721">
    <property type="entry name" value="Ribsml_uS5_D2-typ_fold_subgr"/>
</dbReference>
<dbReference type="EMBL" id="DTMF01000306">
    <property type="protein sequence ID" value="HGF35192.1"/>
    <property type="molecule type" value="Genomic_DNA"/>
</dbReference>
<dbReference type="GO" id="GO:0140664">
    <property type="term" value="F:ATP-dependent DNA damage sensor activity"/>
    <property type="evidence" value="ECO:0007669"/>
    <property type="project" value="InterPro"/>
</dbReference>
<feature type="short sequence motif" description="RadA KNRFG motif" evidence="11">
    <location>
        <begin position="254"/>
        <end position="258"/>
    </location>
</feature>
<dbReference type="SUPFAM" id="SSF52540">
    <property type="entry name" value="P-loop containing nucleoside triphosphate hydrolases"/>
    <property type="match status" value="1"/>
</dbReference>
<dbReference type="InterPro" id="IPR020568">
    <property type="entry name" value="Ribosomal_Su5_D2-typ_SF"/>
</dbReference>
<dbReference type="FunFam" id="3.40.50.300:FF:000050">
    <property type="entry name" value="DNA repair protein RadA"/>
    <property type="match status" value="1"/>
</dbReference>
<reference evidence="15" key="1">
    <citation type="journal article" date="2020" name="mSystems">
        <title>Genome- and Community-Level Interaction Insights into Carbon Utilization and Element Cycling Functions of Hydrothermarchaeota in Hydrothermal Sediment.</title>
        <authorList>
            <person name="Zhou Z."/>
            <person name="Liu Y."/>
            <person name="Xu W."/>
            <person name="Pan J."/>
            <person name="Luo Z.H."/>
            <person name="Li M."/>
        </authorList>
    </citation>
    <scope>NUCLEOTIDE SEQUENCE [LARGE SCALE GENOMIC DNA]</scope>
    <source>
        <strain evidence="15">SpSt-897</strain>
    </source>
</reference>
<comment type="domain">
    <text evidence="11">The middle region has homology to RecA with ATPase motifs including the RadA KNRFG motif, while the C-terminus is homologous to Lon protease.</text>
</comment>
<dbReference type="Gene3D" id="3.30.230.10">
    <property type="match status" value="1"/>
</dbReference>
<dbReference type="InterPro" id="IPR003593">
    <property type="entry name" value="AAA+_ATPase"/>
</dbReference>
<dbReference type="GO" id="GO:0005829">
    <property type="term" value="C:cytosol"/>
    <property type="evidence" value="ECO:0007669"/>
    <property type="project" value="TreeGrafter"/>
</dbReference>